<dbReference type="EMBL" id="LAZR01034867">
    <property type="protein sequence ID" value="KKL30378.1"/>
    <property type="molecule type" value="Genomic_DNA"/>
</dbReference>
<comment type="caution">
    <text evidence="2">The sequence shown here is derived from an EMBL/GenBank/DDBJ whole genome shotgun (WGS) entry which is preliminary data.</text>
</comment>
<gene>
    <name evidence="2" type="ORF">LCGC14_2368590</name>
</gene>
<keyword evidence="1" id="KW-0175">Coiled coil</keyword>
<name>A0A0F9EZ49_9ZZZZ</name>
<sequence>FKKEHRDPAAFPQIRMIINWIAGYQSDNVRSIRYDPTEDGDDMTAEQLTAINVWVMQHCNGYDIISDAFEGCLKAGMNLVNVYNDRNFDTSLERFGYNQFLLDPTFSRRDLRDCNYGMIRKYITKEDARMLLPGKENFIMGLDNKNTDAEGDMYPYYPRPALYGEKLLAYDEFQQRTSVERKIILLRPLNKEIVWQGTKNQRERFIESLVQNDGIPPNLISVYSRWEKTVEVTAFLEGHEVNTGIDLFGIGDFSFSPIIAYYDPDFDEMSMKLQSVVRGLVDAERAGDKRMMAMTAVFEQQIGAGLDYEEDALIDDEDAFLTGSGKPRLFKKGAISGKKYQDRIIPDIPAGMFQFEDLTSKKMLRSVGINEEMTGFAEGGNPQIAGYLAKLRVAGGLVGLKGIFRHLALSQRTIGTKMLKLYQQYPIAKVRRILNEDPSPQFQTRDFGKYDCATVEGIVTDTQKNMFYADLVSLVEMLIRLKQPVPPFMLTMLLKNAPIAGKPELLKMIQQYEQKQAQASQEQKQKEDMMMELQIETAKGQIYANRG</sequence>
<feature type="non-terminal residue" evidence="2">
    <location>
        <position position="547"/>
    </location>
</feature>
<evidence type="ECO:0000256" key="1">
    <source>
        <dbReference type="SAM" id="Coils"/>
    </source>
</evidence>
<proteinExistence type="predicted"/>
<protein>
    <submittedName>
        <fullName evidence="2">Uncharacterized protein</fullName>
    </submittedName>
</protein>
<dbReference type="AlphaFoldDB" id="A0A0F9EZ49"/>
<reference evidence="2" key="1">
    <citation type="journal article" date="2015" name="Nature">
        <title>Complex archaea that bridge the gap between prokaryotes and eukaryotes.</title>
        <authorList>
            <person name="Spang A."/>
            <person name="Saw J.H."/>
            <person name="Jorgensen S.L."/>
            <person name="Zaremba-Niedzwiedzka K."/>
            <person name="Martijn J."/>
            <person name="Lind A.E."/>
            <person name="van Eijk R."/>
            <person name="Schleper C."/>
            <person name="Guy L."/>
            <person name="Ettema T.J."/>
        </authorList>
    </citation>
    <scope>NUCLEOTIDE SEQUENCE</scope>
</reference>
<dbReference type="Pfam" id="PF16510">
    <property type="entry name" value="P22_portal"/>
    <property type="match status" value="1"/>
</dbReference>
<feature type="non-terminal residue" evidence="2">
    <location>
        <position position="1"/>
    </location>
</feature>
<organism evidence="2">
    <name type="scientific">marine sediment metagenome</name>
    <dbReference type="NCBI Taxonomy" id="412755"/>
    <lineage>
        <taxon>unclassified sequences</taxon>
        <taxon>metagenomes</taxon>
        <taxon>ecological metagenomes</taxon>
    </lineage>
</organism>
<dbReference type="InterPro" id="IPR032427">
    <property type="entry name" value="P22_portal"/>
</dbReference>
<feature type="coiled-coil region" evidence="1">
    <location>
        <begin position="502"/>
        <end position="536"/>
    </location>
</feature>
<evidence type="ECO:0000313" key="2">
    <source>
        <dbReference type="EMBL" id="KKL30378.1"/>
    </source>
</evidence>
<accession>A0A0F9EZ49</accession>